<protein>
    <submittedName>
        <fullName evidence="1">Uncharacterized protein</fullName>
    </submittedName>
</protein>
<dbReference type="AlphaFoldDB" id="A0A9X9Q7D2"/>
<gene>
    <name evidence="1" type="ORF">BN2614_LOCUS3</name>
</gene>
<accession>A0A9X9Q7D2</accession>
<name>A0A9X9Q7D2_GULGU</name>
<sequence length="57" mass="6415">GRLLGHGIWETNVWPRSLTEDYTILCGVAGLQAFREGFSKQEGRAVGNQEVLALWKR</sequence>
<proteinExistence type="predicted"/>
<feature type="non-terminal residue" evidence="1">
    <location>
        <position position="1"/>
    </location>
</feature>
<evidence type="ECO:0000313" key="2">
    <source>
        <dbReference type="Proteomes" id="UP000269945"/>
    </source>
</evidence>
<organism evidence="1 2">
    <name type="scientific">Gulo gulo</name>
    <name type="common">Wolverine</name>
    <name type="synonym">Gluton</name>
    <dbReference type="NCBI Taxonomy" id="48420"/>
    <lineage>
        <taxon>Eukaryota</taxon>
        <taxon>Metazoa</taxon>
        <taxon>Chordata</taxon>
        <taxon>Craniata</taxon>
        <taxon>Vertebrata</taxon>
        <taxon>Euteleostomi</taxon>
        <taxon>Mammalia</taxon>
        <taxon>Eutheria</taxon>
        <taxon>Laurasiatheria</taxon>
        <taxon>Carnivora</taxon>
        <taxon>Caniformia</taxon>
        <taxon>Musteloidea</taxon>
        <taxon>Mustelidae</taxon>
        <taxon>Guloninae</taxon>
        <taxon>Gulo</taxon>
    </lineage>
</organism>
<dbReference type="Proteomes" id="UP000269945">
    <property type="component" value="Unassembled WGS sequence"/>
</dbReference>
<comment type="caution">
    <text evidence="1">The sequence shown here is derived from an EMBL/GenBank/DDBJ whole genome shotgun (WGS) entry which is preliminary data.</text>
</comment>
<dbReference type="EMBL" id="CYRY02043414">
    <property type="protein sequence ID" value="VCX37789.1"/>
    <property type="molecule type" value="Genomic_DNA"/>
</dbReference>
<evidence type="ECO:0000313" key="1">
    <source>
        <dbReference type="EMBL" id="VCX37789.1"/>
    </source>
</evidence>
<keyword evidence="2" id="KW-1185">Reference proteome</keyword>
<reference evidence="1 2" key="1">
    <citation type="submission" date="2018-10" db="EMBL/GenBank/DDBJ databases">
        <authorList>
            <person name="Ekblom R."/>
            <person name="Jareborg N."/>
        </authorList>
    </citation>
    <scope>NUCLEOTIDE SEQUENCE [LARGE SCALE GENOMIC DNA]</scope>
    <source>
        <tissue evidence="1">Muscle</tissue>
    </source>
</reference>